<dbReference type="PANTHER" id="PTHR33050:SF7">
    <property type="entry name" value="RIBONUCLEASE H"/>
    <property type="match status" value="1"/>
</dbReference>
<feature type="compositionally biased region" description="Low complexity" evidence="1">
    <location>
        <begin position="28"/>
        <end position="73"/>
    </location>
</feature>
<accession>A0A0S4J1J2</accession>
<dbReference type="SUPFAM" id="SSF56672">
    <property type="entry name" value="DNA/RNA polymerases"/>
    <property type="match status" value="1"/>
</dbReference>
<evidence type="ECO:0000313" key="3">
    <source>
        <dbReference type="EMBL" id="CUG08906.1"/>
    </source>
</evidence>
<dbReference type="Pfam" id="PF00078">
    <property type="entry name" value="RVT_1"/>
    <property type="match status" value="1"/>
</dbReference>
<dbReference type="Proteomes" id="UP000051952">
    <property type="component" value="Unassembled WGS sequence"/>
</dbReference>
<gene>
    <name evidence="3" type="ORF">BSAL_74180</name>
</gene>
<dbReference type="Gene3D" id="3.10.10.10">
    <property type="entry name" value="HIV Type 1 Reverse Transcriptase, subunit A, domain 1"/>
    <property type="match status" value="1"/>
</dbReference>
<feature type="domain" description="Reverse transcriptase" evidence="2">
    <location>
        <begin position="485"/>
        <end position="619"/>
    </location>
</feature>
<sequence length="911" mass="103661">MGHFSAWWTRCTRCAKRRPGAPVRGSHSTTTTSPATATPTATTTTTTTTTTPKPRSSAPHTGATTTTTTTASTPFAGNHDLARAAEGTLPAVGRSDSGHNRRPGRVRVGLLSPLPNSLLQKNLFSFSFRGYSTRKKPLFPRNPPTTYDEEGAKSTNEPPCPPTSNCRLSRRPSRSFLSPIPSPRPSVFLVRGACGKLDGSQNNKNRRQERFFPCVVQMGPTQDLPTHRAKKLQNLFSENTFFGSGRFFKTKRRKNAYNSIRANFLHQVSRKGKNTKTHSETKRFNVLQEPGTLKRSPDGNFTPHLSGNVTNVHRRVGYQSDEEQEDTHKDREKELSNILQRVPLSGSNFLPLKVNVTSEKINKRESETQKFVKGVPIEKPDYSLPLYAPLTKKITCEETEDILVRANVQEDERKEVMKWLTDKHFYEKLLRNTPSQERNRHKNYSPPQDVEKMIASQIIEKVVDEKASPSKCFVKQKSVNERKKTRRRVILETRELNRAIKKQKHFLRTVKLPVQSDIERCLSLSRKVDSFDFKSFFYQILLDEKIRPFFRLIINDELYQLCVLPMGASFSVFVAQSIANACCTLLKNKNGKEEQSLTYVDNIFFFHNEDNELERDFENLPEIGDFEINAKQTRILGRMVDLEAQEIRLAEETIEKMKLYAENTANATSLTLRYFLRIWGTIIFAASVLHLPLYDAQNLLSILSQFCSAFINEELHLDENVANHTLFKKSQQGLAELLSKRTWAEGRVQVSSLDDEPRIVVYTDATLEQGAYVILDGNAINITVLSFPPPLFHINENEGFAAAQGIKAASALSKKVTWVTDSQAVFFAAHNGRSRNKIINAQVRAMLETRSRITALWVPSDDNLADAPTRNKEIKNAVRTQEFWNTPQTKEESESEWKNMLYFGKYWRRGD</sequence>
<feature type="region of interest" description="Disordered" evidence="1">
    <location>
        <begin position="133"/>
        <end position="180"/>
    </location>
</feature>
<proteinExistence type="predicted"/>
<feature type="region of interest" description="Disordered" evidence="1">
    <location>
        <begin position="16"/>
        <end position="76"/>
    </location>
</feature>
<evidence type="ECO:0000256" key="1">
    <source>
        <dbReference type="SAM" id="MobiDB-lite"/>
    </source>
</evidence>
<keyword evidence="4" id="KW-1185">Reference proteome</keyword>
<dbReference type="VEuPathDB" id="TriTrypDB:BSAL_74180"/>
<dbReference type="InterPro" id="IPR052055">
    <property type="entry name" value="Hepadnavirus_pol/RT"/>
</dbReference>
<dbReference type="InterPro" id="IPR043128">
    <property type="entry name" value="Rev_trsase/Diguanyl_cyclase"/>
</dbReference>
<protein>
    <recommendedName>
        <fullName evidence="2">Reverse transcriptase domain-containing protein</fullName>
    </recommendedName>
</protein>
<organism evidence="3 4">
    <name type="scientific">Bodo saltans</name>
    <name type="common">Flagellated protozoan</name>
    <dbReference type="NCBI Taxonomy" id="75058"/>
    <lineage>
        <taxon>Eukaryota</taxon>
        <taxon>Discoba</taxon>
        <taxon>Euglenozoa</taxon>
        <taxon>Kinetoplastea</taxon>
        <taxon>Metakinetoplastina</taxon>
        <taxon>Eubodonida</taxon>
        <taxon>Bodonidae</taxon>
        <taxon>Bodo</taxon>
    </lineage>
</organism>
<dbReference type="EMBL" id="CYKH01000641">
    <property type="protein sequence ID" value="CUG08906.1"/>
    <property type="molecule type" value="Genomic_DNA"/>
</dbReference>
<evidence type="ECO:0000313" key="4">
    <source>
        <dbReference type="Proteomes" id="UP000051952"/>
    </source>
</evidence>
<dbReference type="Gene3D" id="3.30.70.270">
    <property type="match status" value="1"/>
</dbReference>
<name>A0A0S4J1J2_BODSA</name>
<dbReference type="InterPro" id="IPR043502">
    <property type="entry name" value="DNA/RNA_pol_sf"/>
</dbReference>
<dbReference type="OrthoDB" id="425619at2759"/>
<dbReference type="PANTHER" id="PTHR33050">
    <property type="entry name" value="REVERSE TRANSCRIPTASE DOMAIN-CONTAINING PROTEIN"/>
    <property type="match status" value="1"/>
</dbReference>
<reference evidence="4" key="1">
    <citation type="submission" date="2015-09" db="EMBL/GenBank/DDBJ databases">
        <authorList>
            <consortium name="Pathogen Informatics"/>
        </authorList>
    </citation>
    <scope>NUCLEOTIDE SEQUENCE [LARGE SCALE GENOMIC DNA]</scope>
    <source>
        <strain evidence="4">Lake Konstanz</strain>
    </source>
</reference>
<dbReference type="AlphaFoldDB" id="A0A0S4J1J2"/>
<evidence type="ECO:0000259" key="2">
    <source>
        <dbReference type="Pfam" id="PF00078"/>
    </source>
</evidence>
<dbReference type="InterPro" id="IPR000477">
    <property type="entry name" value="RT_dom"/>
</dbReference>